<protein>
    <submittedName>
        <fullName evidence="4">Aste57867_16442 protein</fullName>
    </submittedName>
    <submittedName>
        <fullName evidence="3">Aste57867_3076 protein</fullName>
    </submittedName>
</protein>
<dbReference type="EMBL" id="VJMH01000473">
    <property type="protein sequence ID" value="KAF0716012.1"/>
    <property type="molecule type" value="Genomic_DNA"/>
</dbReference>
<keyword evidence="5" id="KW-1185">Reference proteome</keyword>
<organism evidence="3 5">
    <name type="scientific">Aphanomyces stellatus</name>
    <dbReference type="NCBI Taxonomy" id="120398"/>
    <lineage>
        <taxon>Eukaryota</taxon>
        <taxon>Sar</taxon>
        <taxon>Stramenopiles</taxon>
        <taxon>Oomycota</taxon>
        <taxon>Saprolegniomycetes</taxon>
        <taxon>Saprolegniales</taxon>
        <taxon>Verrucalvaceae</taxon>
        <taxon>Aphanomyces</taxon>
    </lineage>
</organism>
<dbReference type="AlphaFoldDB" id="A0A485KEP6"/>
<evidence type="ECO:0000313" key="3">
    <source>
        <dbReference type="EMBL" id="VFT80255.1"/>
    </source>
</evidence>
<evidence type="ECO:0000313" key="5">
    <source>
        <dbReference type="Proteomes" id="UP000332933"/>
    </source>
</evidence>
<dbReference type="EMBL" id="CAADRA010005898">
    <property type="protein sequence ID" value="VFT93217.1"/>
    <property type="molecule type" value="Genomic_DNA"/>
</dbReference>
<evidence type="ECO:0000313" key="1">
    <source>
        <dbReference type="EMBL" id="KAF0692484.1"/>
    </source>
</evidence>
<accession>A0A485KEP6</accession>
<name>A0A485KEP6_9STRA</name>
<evidence type="ECO:0000313" key="4">
    <source>
        <dbReference type="EMBL" id="VFT93217.1"/>
    </source>
</evidence>
<reference evidence="3 5" key="1">
    <citation type="submission" date="2019-03" db="EMBL/GenBank/DDBJ databases">
        <authorList>
            <person name="Gaulin E."/>
            <person name="Dumas B."/>
        </authorList>
    </citation>
    <scope>NUCLEOTIDE SEQUENCE [LARGE SCALE GENOMIC DNA]</scope>
    <source>
        <strain evidence="3">CBS 568.67</strain>
    </source>
</reference>
<reference evidence="1" key="2">
    <citation type="submission" date="2019-06" db="EMBL/GenBank/DDBJ databases">
        <title>Genomics analysis of Aphanomyces spp. identifies a new class of oomycete effector associated with host adaptation.</title>
        <authorList>
            <person name="Gaulin E."/>
        </authorList>
    </citation>
    <scope>NUCLEOTIDE SEQUENCE</scope>
    <source>
        <strain evidence="1">CBS 578.67</strain>
    </source>
</reference>
<proteinExistence type="predicted"/>
<gene>
    <name evidence="3" type="primary">Aste57867_3076</name>
    <name evidence="4" type="synonym">Aste57867_16442</name>
    <name evidence="2" type="ORF">As57867_003067</name>
    <name evidence="1" type="ORF">As57867_016385</name>
    <name evidence="4" type="ORF">ASTE57867_16442</name>
    <name evidence="3" type="ORF">ASTE57867_3076</name>
</gene>
<sequence>MAVPLDVLARASPSCGLDKLQRVFGHFDSLAKTGGGVQRRDASMQCMVHLVANPTTGPTLRWLVDTMDKVDIDDVLRHHGVQALRSVLLLTPHVQIHHVDMAQFLVDYGVVAVELMRAHVDTIFVDELTQRRRSPSTGLLTRKPLPPPDHWSARRTFFTWHVHKRPLDGERDAVSNNYQWVRQNRRVAGAKNQKFKCSCRATSVGC</sequence>
<evidence type="ECO:0000313" key="2">
    <source>
        <dbReference type="EMBL" id="KAF0716012.1"/>
    </source>
</evidence>
<dbReference type="EMBL" id="CAADRA010000473">
    <property type="protein sequence ID" value="VFT80255.1"/>
    <property type="molecule type" value="Genomic_DNA"/>
</dbReference>
<dbReference type="EMBL" id="VJMH01005877">
    <property type="protein sequence ID" value="KAF0692484.1"/>
    <property type="molecule type" value="Genomic_DNA"/>
</dbReference>
<dbReference type="Proteomes" id="UP000332933">
    <property type="component" value="Unassembled WGS sequence"/>
</dbReference>